<name>A0A5C6DB33_9BACT</name>
<gene>
    <name evidence="1" type="ORF">Poly41_48780</name>
</gene>
<evidence type="ECO:0000313" key="1">
    <source>
        <dbReference type="EMBL" id="TWU33878.1"/>
    </source>
</evidence>
<dbReference type="AlphaFoldDB" id="A0A5C6DB33"/>
<comment type="caution">
    <text evidence="1">The sequence shown here is derived from an EMBL/GenBank/DDBJ whole genome shotgun (WGS) entry which is preliminary data.</text>
</comment>
<dbReference type="EMBL" id="SJPV01000009">
    <property type="protein sequence ID" value="TWU33878.1"/>
    <property type="molecule type" value="Genomic_DNA"/>
</dbReference>
<dbReference type="Proteomes" id="UP000319143">
    <property type="component" value="Unassembled WGS sequence"/>
</dbReference>
<accession>A0A5C6DB33</accession>
<proteinExistence type="predicted"/>
<protein>
    <submittedName>
        <fullName evidence="1">Uncharacterized protein</fullName>
    </submittedName>
</protein>
<keyword evidence="2" id="KW-1185">Reference proteome</keyword>
<organism evidence="1 2">
    <name type="scientific">Novipirellula artificiosorum</name>
    <dbReference type="NCBI Taxonomy" id="2528016"/>
    <lineage>
        <taxon>Bacteria</taxon>
        <taxon>Pseudomonadati</taxon>
        <taxon>Planctomycetota</taxon>
        <taxon>Planctomycetia</taxon>
        <taxon>Pirellulales</taxon>
        <taxon>Pirellulaceae</taxon>
        <taxon>Novipirellula</taxon>
    </lineage>
</organism>
<sequence length="87" mass="9968">MRPNVLGSRFSEPILRLLRYICNHLPVKTRHETISPVLQPQNGDAMVTNPESLVSNLRDSKHLATLETTNLWSYCLRHRISEAVNAF</sequence>
<evidence type="ECO:0000313" key="2">
    <source>
        <dbReference type="Proteomes" id="UP000319143"/>
    </source>
</evidence>
<reference evidence="1 2" key="1">
    <citation type="submission" date="2019-02" db="EMBL/GenBank/DDBJ databases">
        <title>Deep-cultivation of Planctomycetes and their phenomic and genomic characterization uncovers novel biology.</title>
        <authorList>
            <person name="Wiegand S."/>
            <person name="Jogler M."/>
            <person name="Boedeker C."/>
            <person name="Pinto D."/>
            <person name="Vollmers J."/>
            <person name="Rivas-Marin E."/>
            <person name="Kohn T."/>
            <person name="Peeters S.H."/>
            <person name="Heuer A."/>
            <person name="Rast P."/>
            <person name="Oberbeckmann S."/>
            <person name="Bunk B."/>
            <person name="Jeske O."/>
            <person name="Meyerdierks A."/>
            <person name="Storesund J.E."/>
            <person name="Kallscheuer N."/>
            <person name="Luecker S."/>
            <person name="Lage O.M."/>
            <person name="Pohl T."/>
            <person name="Merkel B.J."/>
            <person name="Hornburger P."/>
            <person name="Mueller R.-W."/>
            <person name="Bruemmer F."/>
            <person name="Labrenz M."/>
            <person name="Spormann A.M."/>
            <person name="Op Den Camp H."/>
            <person name="Overmann J."/>
            <person name="Amann R."/>
            <person name="Jetten M.S.M."/>
            <person name="Mascher T."/>
            <person name="Medema M.H."/>
            <person name="Devos D.P."/>
            <person name="Kaster A.-K."/>
            <person name="Ovreas L."/>
            <person name="Rohde M."/>
            <person name="Galperin M.Y."/>
            <person name="Jogler C."/>
        </authorList>
    </citation>
    <scope>NUCLEOTIDE SEQUENCE [LARGE SCALE GENOMIC DNA]</scope>
    <source>
        <strain evidence="1 2">Poly41</strain>
    </source>
</reference>